<keyword evidence="2" id="KW-1003">Cell membrane</keyword>
<dbReference type="Gene3D" id="1.20.120.1200">
    <property type="entry name" value="NADH-ubiquinone/plastoquinone oxidoreductase chain 6, subunit NuoJ"/>
    <property type="match status" value="1"/>
</dbReference>
<dbReference type="PANTHER" id="PTHR33269">
    <property type="entry name" value="NADH-UBIQUINONE OXIDOREDUCTASE CHAIN 6"/>
    <property type="match status" value="1"/>
</dbReference>
<comment type="function">
    <text evidence="2">NDH-1 shuttles electrons from NADH, via FMN and iron-sulfur (Fe-S) centers, to quinones in the respiratory chain. Couples the redox reaction to proton translocation (for every two electrons transferred, four hydrogen ions are translocated across the cytoplasmic membrane), and thus conserves the redox energy in a proton gradient.</text>
</comment>
<dbReference type="Pfam" id="PF00499">
    <property type="entry name" value="Oxidored_q3"/>
    <property type="match status" value="1"/>
</dbReference>
<protein>
    <recommendedName>
        <fullName evidence="2">NADH-quinone oxidoreductase subunit J</fullName>
        <ecNumber evidence="2">7.1.1.-</ecNumber>
    </recommendedName>
</protein>
<dbReference type="GO" id="GO:0005886">
    <property type="term" value="C:plasma membrane"/>
    <property type="evidence" value="ECO:0007669"/>
    <property type="project" value="UniProtKB-SubCell"/>
</dbReference>
<dbReference type="AlphaFoldDB" id="A0A653AKD9"/>
<feature type="transmembrane region" description="Helical" evidence="2">
    <location>
        <begin position="6"/>
        <end position="24"/>
    </location>
</feature>
<dbReference type="SUPFAM" id="SSF103473">
    <property type="entry name" value="MFS general substrate transporter"/>
    <property type="match status" value="1"/>
</dbReference>
<keyword evidence="2" id="KW-0472">Membrane</keyword>
<keyword evidence="2" id="KW-1133">Transmembrane helix</keyword>
<comment type="catalytic activity">
    <reaction evidence="2">
        <text>a quinone + NADH + 5 H(+)(in) = a quinol + NAD(+) + 4 H(+)(out)</text>
        <dbReference type="Rhea" id="RHEA:57888"/>
        <dbReference type="ChEBI" id="CHEBI:15378"/>
        <dbReference type="ChEBI" id="CHEBI:24646"/>
        <dbReference type="ChEBI" id="CHEBI:57540"/>
        <dbReference type="ChEBI" id="CHEBI:57945"/>
        <dbReference type="ChEBI" id="CHEBI:132124"/>
    </reaction>
</comment>
<accession>A0A653AKD9</accession>
<evidence type="ECO:0000256" key="1">
    <source>
        <dbReference type="ARBA" id="ARBA00005698"/>
    </source>
</evidence>
<keyword evidence="2" id="KW-0874">Quinone</keyword>
<dbReference type="InterPro" id="IPR001457">
    <property type="entry name" value="NADH_UbQ/plastoQ_OxRdtase_su6"/>
</dbReference>
<feature type="transmembrane region" description="Helical" evidence="2">
    <location>
        <begin position="54"/>
        <end position="75"/>
    </location>
</feature>
<dbReference type="GO" id="GO:0008137">
    <property type="term" value="F:NADH dehydrogenase (ubiquinone) activity"/>
    <property type="evidence" value="ECO:0007669"/>
    <property type="project" value="UniProtKB-UniRule"/>
</dbReference>
<organism evidence="3">
    <name type="scientific">uncultured Paludibacter sp</name>
    <dbReference type="NCBI Taxonomy" id="497635"/>
    <lineage>
        <taxon>Bacteria</taxon>
        <taxon>Pseudomonadati</taxon>
        <taxon>Bacteroidota</taxon>
        <taxon>Bacteroidia</taxon>
        <taxon>Bacteroidales</taxon>
        <taxon>Paludibacteraceae</taxon>
        <taxon>Paludibacter</taxon>
        <taxon>environmental samples</taxon>
    </lineage>
</organism>
<dbReference type="PANTHER" id="PTHR33269:SF17">
    <property type="entry name" value="NADH-UBIQUINONE OXIDOREDUCTASE CHAIN 6"/>
    <property type="match status" value="1"/>
</dbReference>
<proteinExistence type="inferred from homology"/>
<feature type="transmembrane region" description="Helical" evidence="2">
    <location>
        <begin position="31"/>
        <end position="48"/>
    </location>
</feature>
<dbReference type="GO" id="GO:0048038">
    <property type="term" value="F:quinone binding"/>
    <property type="evidence" value="ECO:0007669"/>
    <property type="project" value="UniProtKB-UniRule"/>
</dbReference>
<evidence type="ECO:0000313" key="3">
    <source>
        <dbReference type="EMBL" id="VBB48165.1"/>
    </source>
</evidence>
<name>A0A653AKD9_9BACT</name>
<reference evidence="3" key="1">
    <citation type="submission" date="2018-07" db="EMBL/GenBank/DDBJ databases">
        <authorList>
            <consortium name="Genoscope - CEA"/>
            <person name="William W."/>
        </authorList>
    </citation>
    <scope>NUCLEOTIDE SEQUENCE</scope>
    <source>
        <strain evidence="3">IK1</strain>
    </source>
</reference>
<keyword evidence="2" id="KW-0520">NAD</keyword>
<evidence type="ECO:0000256" key="2">
    <source>
        <dbReference type="RuleBase" id="RU004429"/>
    </source>
</evidence>
<dbReference type="InterPro" id="IPR036259">
    <property type="entry name" value="MFS_trans_sf"/>
</dbReference>
<keyword evidence="2" id="KW-0812">Transmembrane</keyword>
<dbReference type="EC" id="7.1.1.-" evidence="2"/>
<dbReference type="InterPro" id="IPR042106">
    <property type="entry name" value="Nuo/plastoQ_OxRdtase_6_NuoJ"/>
</dbReference>
<feature type="transmembrane region" description="Helical" evidence="2">
    <location>
        <begin position="142"/>
        <end position="164"/>
    </location>
</feature>
<comment type="subcellular location">
    <subcellularLocation>
        <location evidence="2">Cell membrane</location>
        <topology evidence="2">Multi-pass membrane protein</topology>
    </subcellularLocation>
</comment>
<dbReference type="EMBL" id="UPXZ01000039">
    <property type="protein sequence ID" value="VBB48165.1"/>
    <property type="molecule type" value="Genomic_DNA"/>
</dbReference>
<sequence length="181" mass="20365">MAQQIIFYILALVIVVFSVMAVTSRRIIRSATYLLFVLLGTAGLYLLLNYHFLFAVQIAVYAGGIMVLFIMAIFLTHRPEKHTESQQGKKYVFAALLSITGLVITGFIIVTNVTRIYNYVTENEINMQDIGSALMGYEKYQYVLPFEVVSVLLLACIIGAILIARPEKNEEKQLEENSKGE</sequence>
<feature type="transmembrane region" description="Helical" evidence="2">
    <location>
        <begin position="91"/>
        <end position="110"/>
    </location>
</feature>
<comment type="similarity">
    <text evidence="1 2">Belongs to the complex I subunit 6 family.</text>
</comment>
<gene>
    <name evidence="3" type="ORF">TRIP_D440183</name>
</gene>